<keyword evidence="2" id="KW-1185">Reference proteome</keyword>
<sequence length="90" mass="10097">MPVFWAVVEDVKRKARQRFSETVKVANLLDRAIHIISKIASFSFALTPINIVFAETGYEVTHKGQTPIIREGTIASMNLSHRFVGNIAQI</sequence>
<organism evidence="1 2">
    <name type="scientific">Botrytis porri</name>
    <dbReference type="NCBI Taxonomy" id="87229"/>
    <lineage>
        <taxon>Eukaryota</taxon>
        <taxon>Fungi</taxon>
        <taxon>Dikarya</taxon>
        <taxon>Ascomycota</taxon>
        <taxon>Pezizomycotina</taxon>
        <taxon>Leotiomycetes</taxon>
        <taxon>Helotiales</taxon>
        <taxon>Sclerotiniaceae</taxon>
        <taxon>Botrytis</taxon>
    </lineage>
</organism>
<dbReference type="AlphaFoldDB" id="A0A4Z1KZY7"/>
<evidence type="ECO:0000313" key="1">
    <source>
        <dbReference type="EMBL" id="TGO90098.1"/>
    </source>
</evidence>
<dbReference type="Proteomes" id="UP000297280">
    <property type="component" value="Unassembled WGS sequence"/>
</dbReference>
<evidence type="ECO:0000313" key="2">
    <source>
        <dbReference type="Proteomes" id="UP000297280"/>
    </source>
</evidence>
<proteinExistence type="predicted"/>
<comment type="caution">
    <text evidence="1">The sequence shown here is derived from an EMBL/GenBank/DDBJ whole genome shotgun (WGS) entry which is preliminary data.</text>
</comment>
<name>A0A4Z1KZY7_9HELO</name>
<protein>
    <submittedName>
        <fullName evidence="1">Uncharacterized protein</fullName>
    </submittedName>
</protein>
<gene>
    <name evidence="1" type="ORF">BPOR_0079g00110</name>
</gene>
<dbReference type="EMBL" id="PQXO01000079">
    <property type="protein sequence ID" value="TGO90098.1"/>
    <property type="molecule type" value="Genomic_DNA"/>
</dbReference>
<accession>A0A4Z1KZY7</accession>
<reference evidence="1 2" key="1">
    <citation type="submission" date="2017-12" db="EMBL/GenBank/DDBJ databases">
        <title>Comparative genomics of Botrytis spp.</title>
        <authorList>
            <person name="Valero-Jimenez C.A."/>
            <person name="Tapia P."/>
            <person name="Veloso J."/>
            <person name="Silva-Moreno E."/>
            <person name="Staats M."/>
            <person name="Valdes J.H."/>
            <person name="Van Kan J.A.L."/>
        </authorList>
    </citation>
    <scope>NUCLEOTIDE SEQUENCE [LARGE SCALE GENOMIC DNA]</scope>
    <source>
        <strain evidence="1 2">MUCL3349</strain>
    </source>
</reference>